<evidence type="ECO:0000256" key="3">
    <source>
        <dbReference type="ARBA" id="ARBA00022989"/>
    </source>
</evidence>
<dbReference type="Pfam" id="PF00083">
    <property type="entry name" value="Sugar_tr"/>
    <property type="match status" value="1"/>
</dbReference>
<protein>
    <submittedName>
        <fullName evidence="7">Solute carrier family 22 member 8</fullName>
    </submittedName>
</protein>
<feature type="domain" description="Major facilitator superfamily (MFS) profile" evidence="6">
    <location>
        <begin position="81"/>
        <end position="520"/>
    </location>
</feature>
<evidence type="ECO:0000256" key="2">
    <source>
        <dbReference type="ARBA" id="ARBA00022692"/>
    </source>
</evidence>
<feature type="transmembrane region" description="Helical" evidence="5">
    <location>
        <begin position="378"/>
        <end position="400"/>
    </location>
</feature>
<comment type="caution">
    <text evidence="7">The sequence shown here is derived from an EMBL/GenBank/DDBJ whole genome shotgun (WGS) entry which is preliminary data.</text>
</comment>
<dbReference type="GO" id="GO:0016020">
    <property type="term" value="C:membrane"/>
    <property type="evidence" value="ECO:0007669"/>
    <property type="project" value="UniProtKB-SubCell"/>
</dbReference>
<reference evidence="7" key="1">
    <citation type="submission" date="2020-07" db="EMBL/GenBank/DDBJ databases">
        <title>The High-quality genome of the commercially important snow crab, Chionoecetes opilio.</title>
        <authorList>
            <person name="Jeong J.-H."/>
            <person name="Ryu S."/>
        </authorList>
    </citation>
    <scope>NUCLEOTIDE SEQUENCE</scope>
    <source>
        <strain evidence="7">MADBK_172401_WGS</strain>
        <tissue evidence="7">Digestive gland</tissue>
    </source>
</reference>
<feature type="transmembrane region" description="Helical" evidence="5">
    <location>
        <begin position="154"/>
        <end position="173"/>
    </location>
</feature>
<dbReference type="InterPro" id="IPR005828">
    <property type="entry name" value="MFS_sugar_transport-like"/>
</dbReference>
<accession>A0A8J5C9Y5</accession>
<evidence type="ECO:0000256" key="1">
    <source>
        <dbReference type="ARBA" id="ARBA00004141"/>
    </source>
</evidence>
<evidence type="ECO:0000313" key="7">
    <source>
        <dbReference type="EMBL" id="KAG0718398.1"/>
    </source>
</evidence>
<gene>
    <name evidence="7" type="primary">SLC22A8</name>
    <name evidence="7" type="ORF">GWK47_007718</name>
</gene>
<keyword evidence="2 5" id="KW-0812">Transmembrane</keyword>
<feature type="transmembrane region" description="Helical" evidence="5">
    <location>
        <begin position="211"/>
        <end position="233"/>
    </location>
</feature>
<evidence type="ECO:0000259" key="6">
    <source>
        <dbReference type="PROSITE" id="PS50850"/>
    </source>
</evidence>
<dbReference type="OrthoDB" id="5141738at2759"/>
<keyword evidence="8" id="KW-1185">Reference proteome</keyword>
<organism evidence="7 8">
    <name type="scientific">Chionoecetes opilio</name>
    <name type="common">Atlantic snow crab</name>
    <name type="synonym">Cancer opilio</name>
    <dbReference type="NCBI Taxonomy" id="41210"/>
    <lineage>
        <taxon>Eukaryota</taxon>
        <taxon>Metazoa</taxon>
        <taxon>Ecdysozoa</taxon>
        <taxon>Arthropoda</taxon>
        <taxon>Crustacea</taxon>
        <taxon>Multicrustacea</taxon>
        <taxon>Malacostraca</taxon>
        <taxon>Eumalacostraca</taxon>
        <taxon>Eucarida</taxon>
        <taxon>Decapoda</taxon>
        <taxon>Pleocyemata</taxon>
        <taxon>Brachyura</taxon>
        <taxon>Eubrachyura</taxon>
        <taxon>Majoidea</taxon>
        <taxon>Majidae</taxon>
        <taxon>Chionoecetes</taxon>
    </lineage>
</organism>
<sequence length="603" mass="66881">MSGSTNKFDGLLTRLGTGRWNLLFFVAVSYWNMHLASNTLSGAYVAPVVKHTCRPPPTGYTLTTTTTAQGNNHTTEDHCHYLVNSTEGGGFDSVPCDAWHYDTTTFAFTLTSQFDLVCSSEYLRATYQSLYMFGTLFGAPINGLLSDRFGRKTTLTFGVLTYFALAMASSWLPTLAAVFAFRFVLGFLHPTVIQTGYILALEVCEPRYRSLLGIMISLPWAVGTMAWGGVAYLIRDWRWLQLVVNIPSLFMLPALWFLDESPRWLIVHGEFDKAREVLTRASKWNRVSLPPPDELDSLMCTIQREARVGQRATQEGRGEEGEGGYKRKAWKIVLRLMILFRTPRLRLVTIILSLKFFLVSLIFYGMSLNAVNYSADPFLYMALSGVVEVPAYTLTAPIVAKFGRKGPSIAYYFVSGVVILAVAFIPAGHRWVVMVLALTGRMCISAAFQVLYLYSVELFPTEVRLQGLGSATIVSRLGSMISPFVTELLGPIYPSAPSLVFGVGAFIACLATLPLWETLGHALPDTITDLEEGDARRPSVAARDAEADEETEMAKLPTVSWSSRVTDPLTLILEAPRCAAPAEPSELRWICQWNFSVSFSINK</sequence>
<proteinExistence type="predicted"/>
<dbReference type="PROSITE" id="PS50850">
    <property type="entry name" value="MFS"/>
    <property type="match status" value="1"/>
</dbReference>
<dbReference type="EMBL" id="JACEEZ010016126">
    <property type="protein sequence ID" value="KAG0718398.1"/>
    <property type="molecule type" value="Genomic_DNA"/>
</dbReference>
<name>A0A8J5C9Y5_CHIOP</name>
<dbReference type="AlphaFoldDB" id="A0A8J5C9Y5"/>
<keyword evidence="3 5" id="KW-1133">Transmembrane helix</keyword>
<evidence type="ECO:0000256" key="5">
    <source>
        <dbReference type="SAM" id="Phobius"/>
    </source>
</evidence>
<keyword evidence="4 5" id="KW-0472">Membrane</keyword>
<dbReference type="Gene3D" id="1.20.1250.20">
    <property type="entry name" value="MFS general substrate transporter like domains"/>
    <property type="match status" value="1"/>
</dbReference>
<feature type="transmembrane region" description="Helical" evidence="5">
    <location>
        <begin position="409"/>
        <end position="425"/>
    </location>
</feature>
<dbReference type="Proteomes" id="UP000770661">
    <property type="component" value="Unassembled WGS sequence"/>
</dbReference>
<comment type="subcellular location">
    <subcellularLocation>
        <location evidence="1">Membrane</location>
        <topology evidence="1">Multi-pass membrane protein</topology>
    </subcellularLocation>
</comment>
<dbReference type="InterPro" id="IPR020846">
    <property type="entry name" value="MFS_dom"/>
</dbReference>
<feature type="transmembrane region" description="Helical" evidence="5">
    <location>
        <begin position="345"/>
        <end position="366"/>
    </location>
</feature>
<dbReference type="PANTHER" id="PTHR24064">
    <property type="entry name" value="SOLUTE CARRIER FAMILY 22 MEMBER"/>
    <property type="match status" value="1"/>
</dbReference>
<dbReference type="InterPro" id="IPR036259">
    <property type="entry name" value="MFS_trans_sf"/>
</dbReference>
<evidence type="ECO:0000313" key="8">
    <source>
        <dbReference type="Proteomes" id="UP000770661"/>
    </source>
</evidence>
<dbReference type="GO" id="GO:0022857">
    <property type="term" value="F:transmembrane transporter activity"/>
    <property type="evidence" value="ECO:0007669"/>
    <property type="project" value="InterPro"/>
</dbReference>
<dbReference type="CDD" id="cd17317">
    <property type="entry name" value="MFS_SLC22"/>
    <property type="match status" value="1"/>
</dbReference>
<evidence type="ECO:0000256" key="4">
    <source>
        <dbReference type="ARBA" id="ARBA00023136"/>
    </source>
</evidence>
<dbReference type="SUPFAM" id="SSF103473">
    <property type="entry name" value="MFS general substrate transporter"/>
    <property type="match status" value="1"/>
</dbReference>